<evidence type="ECO:0000256" key="1">
    <source>
        <dbReference type="SAM" id="MobiDB-lite"/>
    </source>
</evidence>
<dbReference type="EMBL" id="LC625835">
    <property type="protein sequence ID" value="BCU03620.1"/>
    <property type="molecule type" value="Genomic_DNA"/>
</dbReference>
<protein>
    <submittedName>
        <fullName evidence="3">Uncharacterized protein</fullName>
    </submittedName>
</protein>
<feature type="transmembrane region" description="Helical" evidence="2">
    <location>
        <begin position="127"/>
        <end position="151"/>
    </location>
</feature>
<accession>A0A811BQL7</accession>
<reference evidence="3" key="1">
    <citation type="submission" date="2021-04" db="EMBL/GenBank/DDBJ databases">
        <title>Draft Genome Sequence of Pandoravirus japonicus, Isolated from the Sabaishi River of Niigata, Japan.</title>
        <authorList>
            <person name="Hosokawa N."/>
            <person name="Takahashi H."/>
            <person name="Aoki K."/>
            <person name="Takemura M."/>
        </authorList>
    </citation>
    <scope>NUCLEOTIDE SEQUENCE</scope>
</reference>
<feature type="compositionally biased region" description="Acidic residues" evidence="1">
    <location>
        <begin position="92"/>
        <end position="101"/>
    </location>
</feature>
<evidence type="ECO:0000313" key="4">
    <source>
        <dbReference type="Proteomes" id="UP001253637"/>
    </source>
</evidence>
<dbReference type="Proteomes" id="UP001253637">
    <property type="component" value="Segment"/>
</dbReference>
<name>A0A811BQL7_9VIRU</name>
<evidence type="ECO:0000256" key="2">
    <source>
        <dbReference type="SAM" id="Phobius"/>
    </source>
</evidence>
<feature type="compositionally biased region" description="Basic and acidic residues" evidence="1">
    <location>
        <begin position="50"/>
        <end position="64"/>
    </location>
</feature>
<feature type="compositionally biased region" description="Basic residues" evidence="1">
    <location>
        <begin position="107"/>
        <end position="116"/>
    </location>
</feature>
<keyword evidence="2" id="KW-0812">Transmembrane</keyword>
<evidence type="ECO:0000313" key="3">
    <source>
        <dbReference type="EMBL" id="BCU03620.1"/>
    </source>
</evidence>
<keyword evidence="2" id="KW-0472">Membrane</keyword>
<feature type="transmembrane region" description="Helical" evidence="2">
    <location>
        <begin position="177"/>
        <end position="210"/>
    </location>
</feature>
<keyword evidence="2" id="KW-1133">Transmembrane helix</keyword>
<sequence length="220" mass="24407">MPTAFWRNAFLSEKKKQSFLLSNRLPLIWPFLFKQPRRAMDYTINGRIEEGRGARPHDEPDLGARHYGVPASGDDGDAIDSLDRALMATDGSDGDDDDSDQEGLSARHWRRRRRQGPRLSEGDERRVTAYLVIATILFFAVSIGLGAANYYSPLACFGQRHHIEVVDRAHMRRDHSWIVLASAFFACGTTSLVALGLLVVGGVCCAALSLRVSRALACVF</sequence>
<feature type="region of interest" description="Disordered" evidence="1">
    <location>
        <begin position="50"/>
        <end position="75"/>
    </location>
</feature>
<organism evidence="3 4">
    <name type="scientific">Pandoravirus japonicus</name>
    <dbReference type="NCBI Taxonomy" id="2823154"/>
    <lineage>
        <taxon>Viruses</taxon>
        <taxon>Pandoravirus</taxon>
    </lineage>
</organism>
<feature type="region of interest" description="Disordered" evidence="1">
    <location>
        <begin position="89"/>
        <end position="120"/>
    </location>
</feature>
<proteinExistence type="predicted"/>